<dbReference type="OrthoDB" id="4071849at2759"/>
<accession>A0A9P6VTH3</accession>
<dbReference type="Proteomes" id="UP000750334">
    <property type="component" value="Unassembled WGS sequence"/>
</dbReference>
<feature type="non-terminal residue" evidence="1">
    <location>
        <position position="1"/>
    </location>
</feature>
<dbReference type="AlphaFoldDB" id="A0A9P6VTH3"/>
<sequence>LYTSSLRGPDDYHRRPQYFKERDFLKDSQLIAQNVYYTDMNTCWSPYDYNRLFEFWVDPTLNNFVVEMRGYIKAAESGNFSIGTVFTAGYDCNEDIADVFAGYYWIIKDSTSLNDTSDGFICSHDS</sequence>
<gene>
    <name evidence="1" type="ORF">C6P45_003916</name>
</gene>
<keyword evidence="2" id="KW-1185">Reference proteome</keyword>
<evidence type="ECO:0000313" key="1">
    <source>
        <dbReference type="EMBL" id="KAG0653394.1"/>
    </source>
</evidence>
<feature type="non-terminal residue" evidence="1">
    <location>
        <position position="126"/>
    </location>
</feature>
<organism evidence="1 2">
    <name type="scientific">Maudiozyma exigua</name>
    <name type="common">Yeast</name>
    <name type="synonym">Kazachstania exigua</name>
    <dbReference type="NCBI Taxonomy" id="34358"/>
    <lineage>
        <taxon>Eukaryota</taxon>
        <taxon>Fungi</taxon>
        <taxon>Dikarya</taxon>
        <taxon>Ascomycota</taxon>
        <taxon>Saccharomycotina</taxon>
        <taxon>Saccharomycetes</taxon>
        <taxon>Saccharomycetales</taxon>
        <taxon>Saccharomycetaceae</taxon>
        <taxon>Maudiozyma</taxon>
    </lineage>
</organism>
<name>A0A9P6VTH3_MAUEX</name>
<proteinExistence type="predicted"/>
<comment type="caution">
    <text evidence="1">The sequence shown here is derived from an EMBL/GenBank/DDBJ whole genome shotgun (WGS) entry which is preliminary data.</text>
</comment>
<protein>
    <submittedName>
        <fullName evidence="1">Uncharacterized protein</fullName>
    </submittedName>
</protein>
<evidence type="ECO:0000313" key="2">
    <source>
        <dbReference type="Proteomes" id="UP000750334"/>
    </source>
</evidence>
<dbReference type="EMBL" id="PUHR01000442">
    <property type="protein sequence ID" value="KAG0653394.1"/>
    <property type="molecule type" value="Genomic_DNA"/>
</dbReference>
<reference evidence="1 2" key="1">
    <citation type="submission" date="2020-11" db="EMBL/GenBank/DDBJ databases">
        <title>Kefir isolates.</title>
        <authorList>
            <person name="Marcisauskas S."/>
            <person name="Kim Y."/>
            <person name="Blasche S."/>
        </authorList>
    </citation>
    <scope>NUCLEOTIDE SEQUENCE [LARGE SCALE GENOMIC DNA]</scope>
    <source>
        <strain evidence="1 2">OG2</strain>
    </source>
</reference>